<dbReference type="InterPro" id="IPR008756">
    <property type="entry name" value="Peptidase_M56"/>
</dbReference>
<feature type="transmembrane region" description="Helical" evidence="1">
    <location>
        <begin position="270"/>
        <end position="288"/>
    </location>
</feature>
<sequence>MWTHRSLALFSVGMAIMAAIFTQMGLYGLHMLWDIPISFNLLTWCTHWMNELGLWSLIHLLNVLVMSTFFLMGFYMFKHAVRTMNVHKYIRWLKDDTMSKKLVSQYKHLHLEHQLIVISGAEPVALAFGMFRRRIVLSTGLIDMLDEQELTAVLYHEYYHLRHYDPLKTFLLTLSVSILGYVPILKNILSNYKIVREILADNYAIKQSGSAVGIGGALIKMIKSDAARRDHPMFTGAVVSPFAADVSINDRISRILEPDKELLLPYSKRNIAISLIVMTALSILFNYVHY</sequence>
<organism evidence="3 4">
    <name type="scientific">Paenibacillus provencensis</name>
    <dbReference type="NCBI Taxonomy" id="441151"/>
    <lineage>
        <taxon>Bacteria</taxon>
        <taxon>Bacillati</taxon>
        <taxon>Bacillota</taxon>
        <taxon>Bacilli</taxon>
        <taxon>Bacillales</taxon>
        <taxon>Paenibacillaceae</taxon>
        <taxon>Paenibacillus</taxon>
    </lineage>
</organism>
<accession>A0ABW3PZ90</accession>
<evidence type="ECO:0000256" key="1">
    <source>
        <dbReference type="SAM" id="Phobius"/>
    </source>
</evidence>
<name>A0ABW3PZ90_9BACL</name>
<dbReference type="InterPro" id="IPR052173">
    <property type="entry name" value="Beta-lactam_resp_regulator"/>
</dbReference>
<dbReference type="CDD" id="cd07326">
    <property type="entry name" value="M56_BlaR1_MecR1_like"/>
    <property type="match status" value="1"/>
</dbReference>
<dbReference type="EMBL" id="JBHTKX010000002">
    <property type="protein sequence ID" value="MFD1130013.1"/>
    <property type="molecule type" value="Genomic_DNA"/>
</dbReference>
<keyword evidence="4" id="KW-1185">Reference proteome</keyword>
<evidence type="ECO:0000313" key="4">
    <source>
        <dbReference type="Proteomes" id="UP001597169"/>
    </source>
</evidence>
<reference evidence="4" key="1">
    <citation type="journal article" date="2019" name="Int. J. Syst. Evol. Microbiol.">
        <title>The Global Catalogue of Microorganisms (GCM) 10K type strain sequencing project: providing services to taxonomists for standard genome sequencing and annotation.</title>
        <authorList>
            <consortium name="The Broad Institute Genomics Platform"/>
            <consortium name="The Broad Institute Genome Sequencing Center for Infectious Disease"/>
            <person name="Wu L."/>
            <person name="Ma J."/>
        </authorList>
    </citation>
    <scope>NUCLEOTIDE SEQUENCE [LARGE SCALE GENOMIC DNA]</scope>
    <source>
        <strain evidence="4">CCUG 53519</strain>
    </source>
</reference>
<proteinExistence type="predicted"/>
<protein>
    <submittedName>
        <fullName evidence="3">M56 family metallopeptidase</fullName>
    </submittedName>
</protein>
<dbReference type="Proteomes" id="UP001597169">
    <property type="component" value="Unassembled WGS sequence"/>
</dbReference>
<gene>
    <name evidence="3" type="ORF">ACFQ3J_17740</name>
</gene>
<evidence type="ECO:0000313" key="3">
    <source>
        <dbReference type="EMBL" id="MFD1130013.1"/>
    </source>
</evidence>
<comment type="caution">
    <text evidence="3">The sequence shown here is derived from an EMBL/GenBank/DDBJ whole genome shotgun (WGS) entry which is preliminary data.</text>
</comment>
<feature type="transmembrane region" description="Helical" evidence="1">
    <location>
        <begin position="53"/>
        <end position="77"/>
    </location>
</feature>
<dbReference type="RefSeq" id="WP_091160909.1">
    <property type="nucleotide sequence ID" value="NZ_JBHTKX010000002.1"/>
</dbReference>
<dbReference type="Pfam" id="PF05569">
    <property type="entry name" value="Peptidase_M56"/>
    <property type="match status" value="1"/>
</dbReference>
<dbReference type="PANTHER" id="PTHR34978">
    <property type="entry name" value="POSSIBLE SENSOR-TRANSDUCER PROTEIN BLAR"/>
    <property type="match status" value="1"/>
</dbReference>
<evidence type="ECO:0000259" key="2">
    <source>
        <dbReference type="Pfam" id="PF05569"/>
    </source>
</evidence>
<dbReference type="PANTHER" id="PTHR34978:SF3">
    <property type="entry name" value="SLR0241 PROTEIN"/>
    <property type="match status" value="1"/>
</dbReference>
<keyword evidence="1" id="KW-0472">Membrane</keyword>
<keyword evidence="1" id="KW-0812">Transmembrane</keyword>
<feature type="transmembrane region" description="Helical" evidence="1">
    <location>
        <begin position="7"/>
        <end position="33"/>
    </location>
</feature>
<dbReference type="Gene3D" id="3.30.2010.10">
    <property type="entry name" value="Metalloproteases ('zincins'), catalytic domain"/>
    <property type="match status" value="1"/>
</dbReference>
<feature type="domain" description="Peptidase M56" evidence="2">
    <location>
        <begin position="47"/>
        <end position="225"/>
    </location>
</feature>
<keyword evidence="1" id="KW-1133">Transmembrane helix</keyword>